<reference evidence="5" key="1">
    <citation type="journal article" date="2020" name="Stud. Mycol.">
        <title>101 Dothideomycetes genomes: a test case for predicting lifestyles and emergence of pathogens.</title>
        <authorList>
            <person name="Haridas S."/>
            <person name="Albert R."/>
            <person name="Binder M."/>
            <person name="Bloem J."/>
            <person name="Labutti K."/>
            <person name="Salamov A."/>
            <person name="Andreopoulos B."/>
            <person name="Baker S."/>
            <person name="Barry K."/>
            <person name="Bills G."/>
            <person name="Bluhm B."/>
            <person name="Cannon C."/>
            <person name="Castanera R."/>
            <person name="Culley D."/>
            <person name="Daum C."/>
            <person name="Ezra D."/>
            <person name="Gonzalez J."/>
            <person name="Henrissat B."/>
            <person name="Kuo A."/>
            <person name="Liang C."/>
            <person name="Lipzen A."/>
            <person name="Lutzoni F."/>
            <person name="Magnuson J."/>
            <person name="Mondo S."/>
            <person name="Nolan M."/>
            <person name="Ohm R."/>
            <person name="Pangilinan J."/>
            <person name="Park H.-J."/>
            <person name="Ramirez L."/>
            <person name="Alfaro M."/>
            <person name="Sun H."/>
            <person name="Tritt A."/>
            <person name="Yoshinaga Y."/>
            <person name="Zwiers L.-H."/>
            <person name="Turgeon B."/>
            <person name="Goodwin S."/>
            <person name="Spatafora J."/>
            <person name="Crous P."/>
            <person name="Grigoriev I."/>
        </authorList>
    </citation>
    <scope>NUCLEOTIDE SEQUENCE</scope>
    <source>
        <strain evidence="5">CBS 122367</strain>
    </source>
</reference>
<name>A0A6G1IKC7_9PLEO</name>
<evidence type="ECO:0000313" key="5">
    <source>
        <dbReference type="EMBL" id="KAF2678443.1"/>
    </source>
</evidence>
<dbReference type="OrthoDB" id="39175at2759"/>
<dbReference type="SUPFAM" id="SSF57701">
    <property type="entry name" value="Zn2/Cys6 DNA-binding domain"/>
    <property type="match status" value="1"/>
</dbReference>
<sequence>MPPVASRRGRRIASKACDACRLRKVQCTFAGENAACRRCVDGGIACTFASERKQRGPAARHTIAALDVGLGEPSIDHLCSPTVFRAIIDDYLHLVYPLLPVVHRPSFRALVDANAYTSDAAFLRLCLAVCAVTVASIPRKFNEYAIDQYPHVGAMVDRACHLVLRSRISSEPGWQNRPAMSTMIVSILLAMSSHYAGRPNQGWAYASEAIQFFRALELYRMEAYTALTAREGELCKRAFWVLYIIQIHDRLSFIVPHTGLSFDPFHTDWQFLLPCQVDDEALSAHELTSMEHASSLHYPPRNRPLPIISGFVALIKVFLCVVDLLSNGFPGSPPQAYAMTSVASRSLFYPDKPLDCTHPPTSSAPSKSTIGLGALLHIIKKLQATLEELPEELKISTLDPELQFPDHNSSMSPSLTHQFDTMRANIHITSLYIQSTILEACSNAFTNPQADNSSSPRDEARSSSEHTPRTQLWMFRKSIAKELLEVLNFCSSRTLEANGSSMIVKIREIAATLLDSDDYLETTSEQEEQSRQYVTQFADILANLDYMGQATIIPPIFSAH</sequence>
<dbReference type="Pfam" id="PF00172">
    <property type="entry name" value="Zn_clus"/>
    <property type="match status" value="1"/>
</dbReference>
<dbReference type="PANTHER" id="PTHR31668:SF30">
    <property type="entry name" value="ZN(II)2CYS6 TRANSCRIPTION FACTOR (EUROFUNG)"/>
    <property type="match status" value="1"/>
</dbReference>
<proteinExistence type="predicted"/>
<keyword evidence="1" id="KW-0479">Metal-binding</keyword>
<evidence type="ECO:0000256" key="3">
    <source>
        <dbReference type="SAM" id="MobiDB-lite"/>
    </source>
</evidence>
<dbReference type="Pfam" id="PF04082">
    <property type="entry name" value="Fungal_trans"/>
    <property type="match status" value="1"/>
</dbReference>
<evidence type="ECO:0000256" key="1">
    <source>
        <dbReference type="ARBA" id="ARBA00022723"/>
    </source>
</evidence>
<dbReference type="SMART" id="SM00066">
    <property type="entry name" value="GAL4"/>
    <property type="match status" value="1"/>
</dbReference>
<dbReference type="PANTHER" id="PTHR31668">
    <property type="entry name" value="GLUCOSE TRANSPORT TRANSCRIPTION REGULATOR RGT1-RELATED-RELATED"/>
    <property type="match status" value="1"/>
</dbReference>
<dbReference type="GO" id="GO:0000981">
    <property type="term" value="F:DNA-binding transcription factor activity, RNA polymerase II-specific"/>
    <property type="evidence" value="ECO:0007669"/>
    <property type="project" value="InterPro"/>
</dbReference>
<dbReference type="InterPro" id="IPR007219">
    <property type="entry name" value="XnlR_reg_dom"/>
</dbReference>
<evidence type="ECO:0000259" key="4">
    <source>
        <dbReference type="PROSITE" id="PS50048"/>
    </source>
</evidence>
<dbReference type="EMBL" id="MU005612">
    <property type="protein sequence ID" value="KAF2678443.1"/>
    <property type="molecule type" value="Genomic_DNA"/>
</dbReference>
<evidence type="ECO:0000256" key="2">
    <source>
        <dbReference type="ARBA" id="ARBA00023242"/>
    </source>
</evidence>
<keyword evidence="2" id="KW-0539">Nucleus</keyword>
<keyword evidence="6" id="KW-1185">Reference proteome</keyword>
<accession>A0A6G1IKC7</accession>
<dbReference type="PROSITE" id="PS00463">
    <property type="entry name" value="ZN2_CY6_FUNGAL_1"/>
    <property type="match status" value="1"/>
</dbReference>
<dbReference type="GO" id="GO:0003677">
    <property type="term" value="F:DNA binding"/>
    <property type="evidence" value="ECO:0007669"/>
    <property type="project" value="InterPro"/>
</dbReference>
<dbReference type="CDD" id="cd00067">
    <property type="entry name" value="GAL4"/>
    <property type="match status" value="1"/>
</dbReference>
<dbReference type="Proteomes" id="UP000799291">
    <property type="component" value="Unassembled WGS sequence"/>
</dbReference>
<dbReference type="Gene3D" id="4.10.240.10">
    <property type="entry name" value="Zn(2)-C6 fungal-type DNA-binding domain"/>
    <property type="match status" value="1"/>
</dbReference>
<evidence type="ECO:0000313" key="6">
    <source>
        <dbReference type="Proteomes" id="UP000799291"/>
    </source>
</evidence>
<protein>
    <recommendedName>
        <fullName evidence="4">Zn(2)-C6 fungal-type domain-containing protein</fullName>
    </recommendedName>
</protein>
<dbReference type="InterPro" id="IPR050797">
    <property type="entry name" value="Carb_Metab_Trans_Reg"/>
</dbReference>
<organism evidence="5 6">
    <name type="scientific">Lentithecium fluviatile CBS 122367</name>
    <dbReference type="NCBI Taxonomy" id="1168545"/>
    <lineage>
        <taxon>Eukaryota</taxon>
        <taxon>Fungi</taxon>
        <taxon>Dikarya</taxon>
        <taxon>Ascomycota</taxon>
        <taxon>Pezizomycotina</taxon>
        <taxon>Dothideomycetes</taxon>
        <taxon>Pleosporomycetidae</taxon>
        <taxon>Pleosporales</taxon>
        <taxon>Massarineae</taxon>
        <taxon>Lentitheciaceae</taxon>
        <taxon>Lentithecium</taxon>
    </lineage>
</organism>
<dbReference type="GO" id="GO:0008270">
    <property type="term" value="F:zinc ion binding"/>
    <property type="evidence" value="ECO:0007669"/>
    <property type="project" value="InterPro"/>
</dbReference>
<feature type="compositionally biased region" description="Basic and acidic residues" evidence="3">
    <location>
        <begin position="456"/>
        <end position="468"/>
    </location>
</feature>
<dbReference type="GO" id="GO:0006351">
    <property type="term" value="P:DNA-templated transcription"/>
    <property type="evidence" value="ECO:0007669"/>
    <property type="project" value="InterPro"/>
</dbReference>
<dbReference type="CDD" id="cd12148">
    <property type="entry name" value="fungal_TF_MHR"/>
    <property type="match status" value="1"/>
</dbReference>
<feature type="domain" description="Zn(2)-C6 fungal-type" evidence="4">
    <location>
        <begin position="16"/>
        <end position="48"/>
    </location>
</feature>
<dbReference type="AlphaFoldDB" id="A0A6G1IKC7"/>
<gene>
    <name evidence="5" type="ORF">K458DRAFT_138954</name>
</gene>
<feature type="region of interest" description="Disordered" evidence="3">
    <location>
        <begin position="448"/>
        <end position="468"/>
    </location>
</feature>
<dbReference type="PROSITE" id="PS50048">
    <property type="entry name" value="ZN2_CY6_FUNGAL_2"/>
    <property type="match status" value="1"/>
</dbReference>
<dbReference type="InterPro" id="IPR001138">
    <property type="entry name" value="Zn2Cys6_DnaBD"/>
</dbReference>
<dbReference type="InterPro" id="IPR036864">
    <property type="entry name" value="Zn2-C6_fun-type_DNA-bd_sf"/>
</dbReference>